<dbReference type="EMBL" id="QLLL01000001">
    <property type="protein sequence ID" value="RAJ11049.1"/>
    <property type="molecule type" value="Genomic_DNA"/>
</dbReference>
<evidence type="ECO:0000313" key="6">
    <source>
        <dbReference type="Proteomes" id="UP000249547"/>
    </source>
</evidence>
<dbReference type="InterPro" id="IPR029056">
    <property type="entry name" value="Ribokinase-like"/>
</dbReference>
<comment type="caution">
    <text evidence="5">The sequence shown here is derived from an EMBL/GenBank/DDBJ whole genome shotgun (WGS) entry which is preliminary data.</text>
</comment>
<comment type="similarity">
    <text evidence="1">Belongs to the carbohydrate kinase PfkB family.</text>
</comment>
<dbReference type="Gene3D" id="3.40.1190.20">
    <property type="match status" value="1"/>
</dbReference>
<feature type="domain" description="Carbohydrate kinase PfkB" evidence="4">
    <location>
        <begin position="19"/>
        <end position="310"/>
    </location>
</feature>
<evidence type="ECO:0000256" key="3">
    <source>
        <dbReference type="ARBA" id="ARBA00022777"/>
    </source>
</evidence>
<dbReference type="RefSeq" id="WP_111596151.1">
    <property type="nucleotide sequence ID" value="NZ_QLLL01000001.1"/>
</dbReference>
<keyword evidence="3 5" id="KW-0418">Kinase</keyword>
<dbReference type="AlphaFoldDB" id="A0A327R2I5"/>
<dbReference type="PANTHER" id="PTHR43320">
    <property type="entry name" value="SUGAR KINASE"/>
    <property type="match status" value="1"/>
</dbReference>
<dbReference type="Pfam" id="PF00294">
    <property type="entry name" value="PfkB"/>
    <property type="match status" value="1"/>
</dbReference>
<dbReference type="InterPro" id="IPR052700">
    <property type="entry name" value="Carb_kinase_PfkB-like"/>
</dbReference>
<proteinExistence type="inferred from homology"/>
<evidence type="ECO:0000256" key="1">
    <source>
        <dbReference type="ARBA" id="ARBA00010688"/>
    </source>
</evidence>
<dbReference type="Proteomes" id="UP000249547">
    <property type="component" value="Unassembled WGS sequence"/>
</dbReference>
<protein>
    <submittedName>
        <fullName evidence="5">2-dehydro-3-deoxygluconokinase</fullName>
    </submittedName>
</protein>
<keyword evidence="6" id="KW-1185">Reference proteome</keyword>
<evidence type="ECO:0000259" key="4">
    <source>
        <dbReference type="Pfam" id="PF00294"/>
    </source>
</evidence>
<organism evidence="5 6">
    <name type="scientific">Chitinophaga skermanii</name>
    <dbReference type="NCBI Taxonomy" id="331697"/>
    <lineage>
        <taxon>Bacteria</taxon>
        <taxon>Pseudomonadati</taxon>
        <taxon>Bacteroidota</taxon>
        <taxon>Chitinophagia</taxon>
        <taxon>Chitinophagales</taxon>
        <taxon>Chitinophagaceae</taxon>
        <taxon>Chitinophaga</taxon>
    </lineage>
</organism>
<gene>
    <name evidence="5" type="ORF">LX64_00656</name>
</gene>
<name>A0A327R2I5_9BACT</name>
<dbReference type="PANTHER" id="PTHR43320:SF2">
    <property type="entry name" value="2-DEHYDRO-3-DEOXYGLUCONOKINASE_2-DEHYDRO-3-DEOXYGALACTONOKINASE"/>
    <property type="match status" value="1"/>
</dbReference>
<reference evidence="5 6" key="1">
    <citation type="submission" date="2018-06" db="EMBL/GenBank/DDBJ databases">
        <title>Genomic Encyclopedia of Archaeal and Bacterial Type Strains, Phase II (KMG-II): from individual species to whole genera.</title>
        <authorList>
            <person name="Goeker M."/>
        </authorList>
    </citation>
    <scope>NUCLEOTIDE SEQUENCE [LARGE SCALE GENOMIC DNA]</scope>
    <source>
        <strain evidence="5 6">DSM 23857</strain>
    </source>
</reference>
<sequence length="332" mass="36711">MKTVQIITTGEILFRISPNLQTNEAAIYVGGAEANVAAALGNWGNDVAYVSRVPQNGLSIQALSILQDKNIVTERMLFGGDRIGTYYLAQGADLKHAEVVYDRKYSSFSTIQPGSVNWEEVLSGAQWLHWSAITPALSEDAAAVCKEVLEAAKALGMTISTDLNYRAKLWQYGKQPVEVMPSLTAYCDVIMGNIWAANNMLGTSLNQALIDQNNQEAYLQAAREVATEIQTKYPHCKHIAFTYRFSNGPQHNLYYAVYWTNGELYCSKTYDTNEVVDRVGSGDSFMAGLIHALVHQYDAQKTISFAAAAAYSKLFLKGDFNTTPLQQIEQLM</sequence>
<accession>A0A327R2I5</accession>
<evidence type="ECO:0000256" key="2">
    <source>
        <dbReference type="ARBA" id="ARBA00022679"/>
    </source>
</evidence>
<dbReference type="InterPro" id="IPR011611">
    <property type="entry name" value="PfkB_dom"/>
</dbReference>
<dbReference type="GO" id="GO:0016301">
    <property type="term" value="F:kinase activity"/>
    <property type="evidence" value="ECO:0007669"/>
    <property type="project" value="UniProtKB-KW"/>
</dbReference>
<dbReference type="CDD" id="cd01166">
    <property type="entry name" value="KdgK"/>
    <property type="match status" value="1"/>
</dbReference>
<evidence type="ECO:0000313" key="5">
    <source>
        <dbReference type="EMBL" id="RAJ11049.1"/>
    </source>
</evidence>
<dbReference type="OrthoDB" id="9813569at2"/>
<keyword evidence="2" id="KW-0808">Transferase</keyword>
<dbReference type="SUPFAM" id="SSF53613">
    <property type="entry name" value="Ribokinase-like"/>
    <property type="match status" value="1"/>
</dbReference>